<feature type="domain" description="4-vinyl reductase 4VR" evidence="1">
    <location>
        <begin position="191"/>
        <end position="253"/>
    </location>
</feature>
<evidence type="ECO:0000313" key="3">
    <source>
        <dbReference type="Proteomes" id="UP000198535"/>
    </source>
</evidence>
<dbReference type="AlphaFoldDB" id="A0A1I4RZ76"/>
<dbReference type="Pfam" id="PF02830">
    <property type="entry name" value="V4R"/>
    <property type="match status" value="1"/>
</dbReference>
<dbReference type="PANTHER" id="PTHR35090">
    <property type="entry name" value="DNA-DIRECTED RNA POLYMERASE SUBUNIT I"/>
    <property type="match status" value="1"/>
</dbReference>
<dbReference type="Proteomes" id="UP000198535">
    <property type="component" value="Unassembled WGS sequence"/>
</dbReference>
<reference evidence="3" key="1">
    <citation type="submission" date="2016-10" db="EMBL/GenBank/DDBJ databases">
        <authorList>
            <person name="Varghese N."/>
            <person name="Submissions S."/>
        </authorList>
    </citation>
    <scope>NUCLEOTIDE SEQUENCE [LARGE SCALE GENOMIC DNA]</scope>
    <source>
        <strain evidence="3">Mob M</strain>
    </source>
</reference>
<organism evidence="2 3">
    <name type="scientific">Methanolobus profundi</name>
    <dbReference type="NCBI Taxonomy" id="487685"/>
    <lineage>
        <taxon>Archaea</taxon>
        <taxon>Methanobacteriati</taxon>
        <taxon>Methanobacteriota</taxon>
        <taxon>Stenosarchaea group</taxon>
        <taxon>Methanomicrobia</taxon>
        <taxon>Methanosarcinales</taxon>
        <taxon>Methanosarcinaceae</taxon>
        <taxon>Methanolobus</taxon>
    </lineage>
</organism>
<evidence type="ECO:0000313" key="2">
    <source>
        <dbReference type="EMBL" id="SFM57616.1"/>
    </source>
</evidence>
<protein>
    <recommendedName>
        <fullName evidence="1">4-vinyl reductase 4VR domain-containing protein</fullName>
    </recommendedName>
</protein>
<evidence type="ECO:0000259" key="1">
    <source>
        <dbReference type="SMART" id="SM00989"/>
    </source>
</evidence>
<dbReference type="InterPro" id="IPR024096">
    <property type="entry name" value="NO_sig/Golgi_transp_ligand-bd"/>
</dbReference>
<proteinExistence type="predicted"/>
<dbReference type="PANTHER" id="PTHR35090:SF1">
    <property type="entry name" value="SLR0144 PROTEIN"/>
    <property type="match status" value="1"/>
</dbReference>
<dbReference type="EMBL" id="FOUJ01000003">
    <property type="protein sequence ID" value="SFM57616.1"/>
    <property type="molecule type" value="Genomic_DNA"/>
</dbReference>
<keyword evidence="3" id="KW-1185">Reference proteome</keyword>
<sequence>MVRDLYMFSKVDPEADVVWFKINYENTLHSEADITAFFADKDLDIRFAYLDSSEDPSKGKYVMFTEAKKGRDIKSIAEELEKKDIVLGLDWGYSKNRVIQSVDFPLHILGDRAVMIRAKTFVNFLNVLNEHVPQSEGLLTIVGLRNGEGAARYLRGVTEMDDSNFLELLKELLMAAGWGILDYDMDVDELKGSARIRESFIAGEYEDSDTPVCGYISGFLAGYISESLGKVVQVRETRCESMGDVLCEHIISPVPEGAKIEHLLRGGSN</sequence>
<name>A0A1I4RZ76_9EURY</name>
<dbReference type="STRING" id="487685.SAMN04488696_1675"/>
<dbReference type="Gene3D" id="3.30.1380.20">
    <property type="entry name" value="Trafficking protein particle complex subunit 3"/>
    <property type="match status" value="1"/>
</dbReference>
<dbReference type="InterPro" id="IPR004096">
    <property type="entry name" value="V4R"/>
</dbReference>
<dbReference type="SUPFAM" id="SSF111126">
    <property type="entry name" value="Ligand-binding domain in the NO signalling and Golgi transport"/>
    <property type="match status" value="1"/>
</dbReference>
<gene>
    <name evidence="2" type="ORF">SAMN04488696_1675</name>
</gene>
<dbReference type="SMART" id="SM00989">
    <property type="entry name" value="V4R"/>
    <property type="match status" value="1"/>
</dbReference>
<accession>A0A1I4RZ76</accession>